<keyword evidence="2" id="KW-0472">Membrane</keyword>
<feature type="transmembrane region" description="Helical" evidence="2">
    <location>
        <begin position="12"/>
        <end position="31"/>
    </location>
</feature>
<evidence type="ECO:0000313" key="5">
    <source>
        <dbReference type="Proteomes" id="UP001556367"/>
    </source>
</evidence>
<dbReference type="Pfam" id="PF20152">
    <property type="entry name" value="DUF6534"/>
    <property type="match status" value="1"/>
</dbReference>
<proteinExistence type="predicted"/>
<evidence type="ECO:0000256" key="2">
    <source>
        <dbReference type="SAM" id="Phobius"/>
    </source>
</evidence>
<feature type="transmembrane region" description="Helical" evidence="2">
    <location>
        <begin position="80"/>
        <end position="108"/>
    </location>
</feature>
<keyword evidence="5" id="KW-1185">Reference proteome</keyword>
<dbReference type="PANTHER" id="PTHR40465">
    <property type="entry name" value="CHROMOSOME 1, WHOLE GENOME SHOTGUN SEQUENCE"/>
    <property type="match status" value="1"/>
</dbReference>
<feature type="compositionally biased region" description="Polar residues" evidence="1">
    <location>
        <begin position="278"/>
        <end position="287"/>
    </location>
</feature>
<feature type="region of interest" description="Disordered" evidence="1">
    <location>
        <begin position="278"/>
        <end position="348"/>
    </location>
</feature>
<dbReference type="InterPro" id="IPR045339">
    <property type="entry name" value="DUF6534"/>
</dbReference>
<feature type="compositionally biased region" description="Polar residues" evidence="1">
    <location>
        <begin position="317"/>
        <end position="348"/>
    </location>
</feature>
<evidence type="ECO:0000256" key="1">
    <source>
        <dbReference type="SAM" id="MobiDB-lite"/>
    </source>
</evidence>
<reference evidence="5" key="1">
    <citation type="submission" date="2024-06" db="EMBL/GenBank/DDBJ databases">
        <title>Multi-omics analyses provide insights into the biosynthesis of the anticancer antibiotic pleurotin in Hohenbuehelia grisea.</title>
        <authorList>
            <person name="Weaver J.A."/>
            <person name="Alberti F."/>
        </authorList>
    </citation>
    <scope>NUCLEOTIDE SEQUENCE [LARGE SCALE GENOMIC DNA]</scope>
    <source>
        <strain evidence="5">T-177</strain>
    </source>
</reference>
<comment type="caution">
    <text evidence="4">The sequence shown here is derived from an EMBL/GenBank/DDBJ whole genome shotgun (WGS) entry which is preliminary data.</text>
</comment>
<protein>
    <recommendedName>
        <fullName evidence="3">DUF6534 domain-containing protein</fullName>
    </recommendedName>
</protein>
<feature type="compositionally biased region" description="Low complexity" evidence="1">
    <location>
        <begin position="288"/>
        <end position="297"/>
    </location>
</feature>
<name>A0ABR3JQ86_9AGAR</name>
<organism evidence="4 5">
    <name type="scientific">Hohenbuehelia grisea</name>
    <dbReference type="NCBI Taxonomy" id="104357"/>
    <lineage>
        <taxon>Eukaryota</taxon>
        <taxon>Fungi</taxon>
        <taxon>Dikarya</taxon>
        <taxon>Basidiomycota</taxon>
        <taxon>Agaricomycotina</taxon>
        <taxon>Agaricomycetes</taxon>
        <taxon>Agaricomycetidae</taxon>
        <taxon>Agaricales</taxon>
        <taxon>Pleurotineae</taxon>
        <taxon>Pleurotaceae</taxon>
        <taxon>Hohenbuehelia</taxon>
    </lineage>
</organism>
<feature type="transmembrane region" description="Helical" evidence="2">
    <location>
        <begin position="157"/>
        <end position="184"/>
    </location>
</feature>
<feature type="transmembrane region" description="Helical" evidence="2">
    <location>
        <begin position="120"/>
        <end position="145"/>
    </location>
</feature>
<keyword evidence="2" id="KW-1133">Transmembrane helix</keyword>
<dbReference type="Proteomes" id="UP001556367">
    <property type="component" value="Unassembled WGS sequence"/>
</dbReference>
<accession>A0ABR3JQ86</accession>
<dbReference type="PANTHER" id="PTHR40465:SF1">
    <property type="entry name" value="DUF6534 DOMAIN-CONTAINING PROTEIN"/>
    <property type="match status" value="1"/>
</dbReference>
<feature type="domain" description="DUF6534" evidence="3">
    <location>
        <begin position="169"/>
        <end position="255"/>
    </location>
</feature>
<dbReference type="EMBL" id="JASNQZ010000004">
    <property type="protein sequence ID" value="KAL0957989.1"/>
    <property type="molecule type" value="Genomic_DNA"/>
</dbReference>
<gene>
    <name evidence="4" type="ORF">HGRIS_000164</name>
</gene>
<evidence type="ECO:0000259" key="3">
    <source>
        <dbReference type="Pfam" id="PF20152"/>
    </source>
</evidence>
<sequence length="348" mass="38731">MSVSLDDYFGTLLIGTYVNLLLFGLEILLFMQYRCNRTTRKNDGRFLQALIAFAFFNDLVGTSAECMEVYRYLINYHGNIIGVLTLFNWALIIYFFSTSISGFVVHSWMVWRYFRLSKRIVISIVLAAVMLLAFLTSVATGILTITSSQAPDYRSRLRVFVIISLASYTVVDLAIAVALIWELWRVQPVFRSTKYLVRKLTMHAIQTGVATFVVSLATGISYLVNEESNISGAIAFSHGRIYTCTMLFALNHRASLREGAGALVCDFSLPTLKSSSTQLNEKTTHIPSASESSGSAKSSHEDNIPPPGITLVDDVEQQTQLEPSSNSNEVQDGSRLASASAQNIYQRY</sequence>
<keyword evidence="2" id="KW-0812">Transmembrane</keyword>
<evidence type="ECO:0000313" key="4">
    <source>
        <dbReference type="EMBL" id="KAL0957989.1"/>
    </source>
</evidence>
<feature type="transmembrane region" description="Helical" evidence="2">
    <location>
        <begin position="204"/>
        <end position="224"/>
    </location>
</feature>